<accession>A0A1B1PAB7</accession>
<dbReference type="GeneID" id="29080512"/>
<protein>
    <submittedName>
        <fullName evidence="1">Uncharacterized protein</fullName>
    </submittedName>
</protein>
<dbReference type="EMBL" id="KX344445">
    <property type="protein sequence ID" value="ANT41100.1"/>
    <property type="molecule type" value="Genomic_DNA"/>
</dbReference>
<evidence type="ECO:0000313" key="1">
    <source>
        <dbReference type="EMBL" id="ANT41100.1"/>
    </source>
</evidence>
<evidence type="ECO:0000313" key="2">
    <source>
        <dbReference type="Proteomes" id="UP000202682"/>
    </source>
</evidence>
<keyword evidence="2" id="KW-1185">Reference proteome</keyword>
<reference evidence="2" key="1">
    <citation type="submission" date="2016-05" db="EMBL/GenBank/DDBJ databases">
        <authorList>
            <person name="Adebesin M.O."/>
            <person name="Ahama K."/>
            <person name="Alekasir E.M.M."/>
            <person name="Ali S."/>
            <person name="Aligholizadeh E."/>
            <person name="Allison J.M."/>
            <person name="Alzaher A."/>
            <person name="Andaya C.D."/>
            <person name="Asfaw S."/>
            <person name="Bansal N."/>
            <person name="Beauchard M.A."/>
            <person name="Betancourt K.A."/>
            <person name="Bhatia B."/>
            <person name="Boretti N.A."/>
            <person name="Brondi J.N."/>
            <person name="Byrd C.E."/>
            <person name="Cao A."/>
            <person name="Cardosa E.A."/>
            <person name="Carter A."/>
            <person name="Chen S."/>
            <person name="Chen Y."/>
            <person name="Clara Vega K."/>
            <person name="Cobuzzi M."/>
            <person name="Conn O.L."/>
            <person name="Crosby I.A."/>
            <person name="Daly S.B."/>
            <person name="DePaz I.X."/>
            <person name="Dhaurali S."/>
            <person name="Dowdy K.M."/>
            <person name="Edokobi N.B."/>
            <person name="Ekanayake A.B."/>
            <person name="Ekekwe S.O."/>
            <person name="Emond M.A."/>
            <person name="Endres L."/>
            <person name="Eng S."/>
            <person name="Felkoski S.A."/>
            <person name="Gant C.D."/>
            <person name="Gaskin B."/>
            <person name="Gondal S."/>
            <person name="Gutmann J."/>
            <person name="Ha T.-A."/>
            <person name="Habteyes H."/>
            <person name="Hariri O."/>
            <person name="Healey R.M."/>
            <person name="Heins J.L."/>
            <person name="Henderson A.L."/>
            <person name="Hernandez F.M.D."/>
            <person name="Hoang P.T."/>
            <person name="Hope K.T."/>
            <person name="Husna A."/>
            <person name="Hussain A."/>
            <person name="Imani O."/>
            <person name="Jackson N.L."/>
            <person name="Jacob V.M."/>
            <person name="Kang C."/>
            <person name="Kantov R.M."/>
            <person name="Kavuru S."/>
            <person name="Kerr M.S.-J.E."/>
            <person name="Khan O.A."/>
            <person name="Khan T.M."/>
            <person name="King T."/>
            <person name="Kulkarni R."/>
            <person name="Li A."/>
            <person name="Maczka C."/>
            <person name="Maisonet E."/>
            <person name="Majethia P.M."/>
            <person name="Malik D.A."/>
            <person name="Mariam A."/>
            <person name="Marquess E.B."/>
            <person name="Mattison J."/>
            <person name="McDonald N."/>
            <person name="Mehr S."/>
            <person name="Mengers S.R."/>
            <person name="Michaels D.P."/>
            <person name="Mondal S."/>
            <person name="Monney de Bebohi F."/>
            <person name="Nakhleh S.I."/>
            <person name="Ndubuizu N.C."/>
            <person name="Nguyen A.H."/>
            <person name="Nguyen K.M."/>
            <person name="Nguyen M.T."/>
            <person name="Nicholas M.L."/>
            <person name="Nimalan J.P."/>
            <person name="O'Connell R.A."/>
            <person name="Odoi E."/>
            <person name="Ojo L."/>
            <person name="Okoye A.E."/>
            <person name="Olateru-Olagbegi O."/>
            <person name="Osei K.V."/>
            <person name="Osei-Tutu A."/>
            <person name="Palilla A.M."/>
            <person name="Pancholi S."/>
            <person name="Park J.H.M."/>
            <person name="Patel K."/>
            <person name="Patel P."/>
            <person name="Pennington E."/>
            <person name="Peterson R.E."/>
            <person name="Pon J."/>
            <person name="Pourkarim H."/>
            <person name="Reed M.L."/>
            <person name="Rottman V."/>
            <person name="Salazar J."/>
            <person name="Samet S."/>
            <person name="Sendze O."/>
            <person name="Stelmack M.A."/>
            <person name="Stinnett R."/>
            <person name="Tchouaga A.L.N."/>
            <person name="Thompson E.M."/>
            <person name="Tran N.G."/>
            <person name="Truong T."/>
            <person name="Udo J.A."/>
            <person name="Verona L.T."/>
            <person name="Vu T.-Q."/>
            <person name="Wade J."/>
            <person name="Wang N.Q."/>
            <person name="Waters Z.M."/>
            <person name="Wellman R.J."/>
            <person name="Woldegabreal S."/>
            <person name="Yee A.C."/>
            <person name="Yirefu M."/>
            <person name="Zahangir S."/>
            <person name="Zhai Y."/>
            <person name="Devine C.L."/>
            <person name="Liao K."/>
            <person name="Prasad P.K."/>
            <person name="Ruthenberg K.J."/>
            <person name="Shonk J.A."/>
            <person name="Way M."/>
            <person name="Yousufi H.K."/>
            <person name="Cao L."/>
            <person name="Fox J."/>
            <person name="Hobbs E."/>
            <person name="Kilic S."/>
            <person name="Nunn R."/>
            <person name="Patel R."/>
            <person name="Rubenstein M."/>
            <person name="Erill I."/>
            <person name="Caruso S.M."/>
            <person name="Hughes L.E."/>
            <person name="Garlena R.A."/>
            <person name="Russell D.A."/>
            <person name="Pope W.H."/>
            <person name="Jacobs-Sera D."/>
            <person name="Hendrix R.W."/>
            <person name="Hatfull G.F."/>
        </authorList>
    </citation>
    <scope>NUCLEOTIDE SEQUENCE [LARGE SCALE GENOMIC DNA]</scope>
</reference>
<dbReference type="Proteomes" id="UP000202682">
    <property type="component" value="Segment"/>
</dbReference>
<organism evidence="1 2">
    <name type="scientific">Streptomyces phage Nanodon</name>
    <dbReference type="NCBI Taxonomy" id="1873777"/>
    <lineage>
        <taxon>Viruses</taxon>
        <taxon>Duplodnaviria</taxon>
        <taxon>Heunggongvirae</taxon>
        <taxon>Uroviricota</taxon>
        <taxon>Caudoviricetes</taxon>
        <taxon>Arquatrovirinae</taxon>
        <taxon>Likavirus</taxon>
        <taxon>Likavirus nanodon</taxon>
    </lineage>
</organism>
<dbReference type="OrthoDB" id="25865at10239"/>
<gene>
    <name evidence="1" type="ORF">SEA_NANODON_1</name>
</gene>
<dbReference type="KEGG" id="vg:29080512"/>
<name>A0A1B1PAB7_9CAUD</name>
<proteinExistence type="predicted"/>
<sequence length="64" mass="6691">MSAEDSFEVGLRFAEIVTGTTISEEPPNPESPLGRLMAFAAVHGSDALTPEHVGDAIAGKPLVR</sequence>
<dbReference type="RefSeq" id="YP_009287785.1">
    <property type="nucleotide sequence ID" value="NC_031078.1"/>
</dbReference>